<feature type="transmembrane region" description="Helical" evidence="1">
    <location>
        <begin position="124"/>
        <end position="146"/>
    </location>
</feature>
<dbReference type="AlphaFoldDB" id="A0A7R7I115"/>
<keyword evidence="1" id="KW-1133">Transmembrane helix</keyword>
<dbReference type="RefSeq" id="WP_203965029.1">
    <property type="nucleotide sequence ID" value="NZ_AP023355.1"/>
</dbReference>
<keyword evidence="3" id="KW-1185">Reference proteome</keyword>
<evidence type="ECO:0000313" key="2">
    <source>
        <dbReference type="EMBL" id="BCJ39109.1"/>
    </source>
</evidence>
<dbReference type="Proteomes" id="UP000611640">
    <property type="component" value="Chromosome"/>
</dbReference>
<evidence type="ECO:0000313" key="3">
    <source>
        <dbReference type="Proteomes" id="UP000611640"/>
    </source>
</evidence>
<feature type="transmembrane region" description="Helical" evidence="1">
    <location>
        <begin position="95"/>
        <end position="112"/>
    </location>
</feature>
<feature type="transmembrane region" description="Helical" evidence="1">
    <location>
        <begin position="63"/>
        <end position="83"/>
    </location>
</feature>
<feature type="transmembrane region" description="Helical" evidence="1">
    <location>
        <begin position="197"/>
        <end position="217"/>
    </location>
</feature>
<reference evidence="2 3" key="1">
    <citation type="submission" date="2020-08" db="EMBL/GenBank/DDBJ databases">
        <title>Whole genome shotgun sequence of Actinocatenispora thailandica NBRC 105041.</title>
        <authorList>
            <person name="Komaki H."/>
            <person name="Tamura T."/>
        </authorList>
    </citation>
    <scope>NUCLEOTIDE SEQUENCE [LARGE SCALE GENOMIC DNA]</scope>
    <source>
        <strain evidence="2 3">NBRC 105041</strain>
    </source>
</reference>
<protein>
    <submittedName>
        <fullName evidence="2">Uncharacterized protein</fullName>
    </submittedName>
</protein>
<keyword evidence="1" id="KW-0812">Transmembrane</keyword>
<dbReference type="EMBL" id="AP023355">
    <property type="protein sequence ID" value="BCJ39109.1"/>
    <property type="molecule type" value="Genomic_DNA"/>
</dbReference>
<feature type="transmembrane region" description="Helical" evidence="1">
    <location>
        <begin position="229"/>
        <end position="246"/>
    </location>
</feature>
<keyword evidence="1" id="KW-0472">Membrane</keyword>
<gene>
    <name evidence="2" type="ORF">Athai_66120</name>
</gene>
<dbReference type="KEGG" id="atl:Athai_66120"/>
<evidence type="ECO:0000256" key="1">
    <source>
        <dbReference type="SAM" id="Phobius"/>
    </source>
</evidence>
<proteinExistence type="predicted"/>
<sequence>MSAATLLTRLYPPAVQERWGADISHEVSTAGIRSWPDTLVGAVRLWLHPSDWGETRAGQTRRVLTVTLFAVVAATVLTLRTAAPSTAWTADPSRPATSLWLVPLLIGIALGSPLPRFRPASLRYLAAVAVRTLAAPAVAVAALLALAWSGVAGHVTGPAAGVLVGYYWGTLAFVALRCCTLVARISGATALPSTRRLSVALLFFGLGLTLAAGQSLLVEARSGVHPSTIAVAVVLAVLAAGTLTAGHDLRRHRASR</sequence>
<name>A0A7R7I115_9ACTN</name>
<accession>A0A7R7I115</accession>
<organism evidence="2 3">
    <name type="scientific">Actinocatenispora thailandica</name>
    <dbReference type="NCBI Taxonomy" id="227318"/>
    <lineage>
        <taxon>Bacteria</taxon>
        <taxon>Bacillati</taxon>
        <taxon>Actinomycetota</taxon>
        <taxon>Actinomycetes</taxon>
        <taxon>Micromonosporales</taxon>
        <taxon>Micromonosporaceae</taxon>
        <taxon>Actinocatenispora</taxon>
    </lineage>
</organism>